<dbReference type="Gene3D" id="1.10.10.10">
    <property type="entry name" value="Winged helix-like DNA-binding domain superfamily/Winged helix DNA-binding domain"/>
    <property type="match status" value="1"/>
</dbReference>
<dbReference type="InterPro" id="IPR016032">
    <property type="entry name" value="Sig_transdc_resp-reg_C-effctor"/>
</dbReference>
<dbReference type="GO" id="GO:0000156">
    <property type="term" value="F:phosphorelay response regulator activity"/>
    <property type="evidence" value="ECO:0007669"/>
    <property type="project" value="TreeGrafter"/>
</dbReference>
<dbReference type="InterPro" id="IPR039420">
    <property type="entry name" value="WalR-like"/>
</dbReference>
<dbReference type="CDD" id="cd00383">
    <property type="entry name" value="trans_reg_C"/>
    <property type="match status" value="1"/>
</dbReference>
<evidence type="ECO:0000256" key="4">
    <source>
        <dbReference type="ARBA" id="ARBA00023015"/>
    </source>
</evidence>
<dbReference type="FunFam" id="1.10.10.10:FF:000018">
    <property type="entry name" value="DNA-binding response regulator ResD"/>
    <property type="match status" value="1"/>
</dbReference>
<feature type="domain" description="OmpR/PhoB-type" evidence="10">
    <location>
        <begin position="140"/>
        <end position="238"/>
    </location>
</feature>
<dbReference type="SUPFAM" id="SSF46894">
    <property type="entry name" value="C-terminal effector domain of the bipartite response regulators"/>
    <property type="match status" value="1"/>
</dbReference>
<dbReference type="Gene3D" id="6.10.250.690">
    <property type="match status" value="1"/>
</dbReference>
<comment type="caution">
    <text evidence="7">Lacks conserved residue(s) required for the propagation of feature annotation.</text>
</comment>
<evidence type="ECO:0000259" key="9">
    <source>
        <dbReference type="PROSITE" id="PS50110"/>
    </source>
</evidence>
<evidence type="ECO:0000313" key="11">
    <source>
        <dbReference type="EMBL" id="GAE32082.1"/>
    </source>
</evidence>
<dbReference type="GO" id="GO:0032993">
    <property type="term" value="C:protein-DNA complex"/>
    <property type="evidence" value="ECO:0007669"/>
    <property type="project" value="TreeGrafter"/>
</dbReference>
<dbReference type="PANTHER" id="PTHR48111">
    <property type="entry name" value="REGULATOR OF RPOS"/>
    <property type="match status" value="1"/>
</dbReference>
<evidence type="ECO:0000256" key="3">
    <source>
        <dbReference type="ARBA" id="ARBA00023012"/>
    </source>
</evidence>
<organism evidence="11 12">
    <name type="scientific">Halalkalibacter hemicellulosilyticusJCM 9152</name>
    <dbReference type="NCBI Taxonomy" id="1236971"/>
    <lineage>
        <taxon>Bacteria</taxon>
        <taxon>Bacillati</taxon>
        <taxon>Bacillota</taxon>
        <taxon>Bacilli</taxon>
        <taxon>Bacillales</taxon>
        <taxon>Bacillaceae</taxon>
        <taxon>Halalkalibacter</taxon>
    </lineage>
</organism>
<dbReference type="InterPro" id="IPR001789">
    <property type="entry name" value="Sig_transdc_resp-reg_receiver"/>
</dbReference>
<evidence type="ECO:0000259" key="10">
    <source>
        <dbReference type="PROSITE" id="PS51755"/>
    </source>
</evidence>
<reference evidence="11" key="1">
    <citation type="journal article" date="2014" name="Genome Announc.">
        <title>Draft Genome Sequences of Three Alkaliphilic Bacillus Strains, Bacillus wakoensis JCM 9140T, Bacillus akibai JCM 9157T, and Bacillus hemicellulosilyticus JCM 9152T.</title>
        <authorList>
            <person name="Yuki M."/>
            <person name="Oshima K."/>
            <person name="Suda W."/>
            <person name="Oshida Y."/>
            <person name="Kitamura K."/>
            <person name="Iida T."/>
            <person name="Hattori M."/>
            <person name="Ohkuma M."/>
        </authorList>
    </citation>
    <scope>NUCLEOTIDE SEQUENCE [LARGE SCALE GENOMIC DNA]</scope>
    <source>
        <strain evidence="11">JCM 9152</strain>
    </source>
</reference>
<dbReference type="AlphaFoldDB" id="W4QJJ3"/>
<evidence type="ECO:0000313" key="12">
    <source>
        <dbReference type="Proteomes" id="UP000018895"/>
    </source>
</evidence>
<evidence type="ECO:0000256" key="7">
    <source>
        <dbReference type="PROSITE-ProRule" id="PRU00169"/>
    </source>
</evidence>
<evidence type="ECO:0000256" key="1">
    <source>
        <dbReference type="ARBA" id="ARBA00004496"/>
    </source>
</evidence>
<feature type="domain" description="Response regulatory" evidence="9">
    <location>
        <begin position="7"/>
        <end position="120"/>
    </location>
</feature>
<dbReference type="Pfam" id="PF00072">
    <property type="entry name" value="Response_reg"/>
    <property type="match status" value="1"/>
</dbReference>
<dbReference type="STRING" id="1236971.JCM9152_3598"/>
<keyword evidence="3" id="KW-0902">Two-component regulatory system</keyword>
<keyword evidence="2" id="KW-0597">Phosphoprotein</keyword>
<dbReference type="EMBL" id="BAUU01000028">
    <property type="protein sequence ID" value="GAE32082.1"/>
    <property type="molecule type" value="Genomic_DNA"/>
</dbReference>
<dbReference type="PROSITE" id="PS51755">
    <property type="entry name" value="OMPR_PHOB"/>
    <property type="match status" value="1"/>
</dbReference>
<dbReference type="Gene3D" id="3.40.50.2300">
    <property type="match status" value="1"/>
</dbReference>
<dbReference type="InterPro" id="IPR001867">
    <property type="entry name" value="OmpR/PhoB-type_DNA-bd"/>
</dbReference>
<feature type="DNA-binding region" description="OmpR/PhoB-type" evidence="8">
    <location>
        <begin position="140"/>
        <end position="238"/>
    </location>
</feature>
<protein>
    <submittedName>
        <fullName evidence="11">Two component transcriptional regulator</fullName>
    </submittedName>
</protein>
<evidence type="ECO:0000256" key="5">
    <source>
        <dbReference type="ARBA" id="ARBA00023125"/>
    </source>
</evidence>
<dbReference type="OrthoDB" id="9790442at2"/>
<evidence type="ECO:0000256" key="2">
    <source>
        <dbReference type="ARBA" id="ARBA00022553"/>
    </source>
</evidence>
<dbReference type="SUPFAM" id="SSF52172">
    <property type="entry name" value="CheY-like"/>
    <property type="match status" value="1"/>
</dbReference>
<keyword evidence="6" id="KW-0804">Transcription</keyword>
<comment type="caution">
    <text evidence="11">The sequence shown here is derived from an EMBL/GenBank/DDBJ whole genome shotgun (WGS) entry which is preliminary data.</text>
</comment>
<name>W4QJJ3_9BACI</name>
<comment type="subcellular location">
    <subcellularLocation>
        <location evidence="1">Cytoplasm</location>
    </subcellularLocation>
</comment>
<dbReference type="InterPro" id="IPR011006">
    <property type="entry name" value="CheY-like_superfamily"/>
</dbReference>
<evidence type="ECO:0000256" key="6">
    <source>
        <dbReference type="ARBA" id="ARBA00023163"/>
    </source>
</evidence>
<dbReference type="InterPro" id="IPR036388">
    <property type="entry name" value="WH-like_DNA-bd_sf"/>
</dbReference>
<gene>
    <name evidence="11" type="ORF">JCM9152_3598</name>
</gene>
<dbReference type="SMART" id="SM00862">
    <property type="entry name" value="Trans_reg_C"/>
    <property type="match status" value="1"/>
</dbReference>
<dbReference type="Proteomes" id="UP000018895">
    <property type="component" value="Unassembled WGS sequence"/>
</dbReference>
<dbReference type="Pfam" id="PF00486">
    <property type="entry name" value="Trans_reg_C"/>
    <property type="match status" value="1"/>
</dbReference>
<proteinExistence type="predicted"/>
<sequence>MLNEQPTILIIDHEVHVHQIVKASLEQSGYQIRSCYSGKQAISEVTKYQPDLILMEAALPDIDGLFICQQLRKTLDIPILFLSVKSEETDKIVGLTVGADDYISKPFGTGELIARIKAHIRRTMLDVMKEKIPNSYRPENKVISYHSMTIDEQRCEVMLEGQFVELSSKEFKILVLFAKHPGRVFEPEEIYRLIWGCDGLDDFRTVAVHISTLRKKLEKQGAYRMIQNIRGLGYKLELRESRIPNET</sequence>
<keyword evidence="12" id="KW-1185">Reference proteome</keyword>
<dbReference type="GO" id="GO:0006355">
    <property type="term" value="P:regulation of DNA-templated transcription"/>
    <property type="evidence" value="ECO:0007669"/>
    <property type="project" value="InterPro"/>
</dbReference>
<keyword evidence="5 8" id="KW-0238">DNA-binding</keyword>
<dbReference type="GO" id="GO:0000976">
    <property type="term" value="F:transcription cis-regulatory region binding"/>
    <property type="evidence" value="ECO:0007669"/>
    <property type="project" value="TreeGrafter"/>
</dbReference>
<dbReference type="PANTHER" id="PTHR48111:SF1">
    <property type="entry name" value="TWO-COMPONENT RESPONSE REGULATOR ORR33"/>
    <property type="match status" value="1"/>
</dbReference>
<accession>W4QJJ3</accession>
<dbReference type="GO" id="GO:0005829">
    <property type="term" value="C:cytosol"/>
    <property type="evidence" value="ECO:0007669"/>
    <property type="project" value="TreeGrafter"/>
</dbReference>
<evidence type="ECO:0000256" key="8">
    <source>
        <dbReference type="PROSITE-ProRule" id="PRU01091"/>
    </source>
</evidence>
<keyword evidence="4" id="KW-0805">Transcription regulation</keyword>
<dbReference type="PROSITE" id="PS50110">
    <property type="entry name" value="RESPONSE_REGULATORY"/>
    <property type="match status" value="1"/>
</dbReference>
<dbReference type="RefSeq" id="WP_035346329.1">
    <property type="nucleotide sequence ID" value="NZ_BAUU01000028.1"/>
</dbReference>
<dbReference type="SMART" id="SM00448">
    <property type="entry name" value="REC"/>
    <property type="match status" value="1"/>
</dbReference>